<organism evidence="2 3">
    <name type="scientific">Beauveria brongniartii RCEF 3172</name>
    <dbReference type="NCBI Taxonomy" id="1081107"/>
    <lineage>
        <taxon>Eukaryota</taxon>
        <taxon>Fungi</taxon>
        <taxon>Dikarya</taxon>
        <taxon>Ascomycota</taxon>
        <taxon>Pezizomycotina</taxon>
        <taxon>Sordariomycetes</taxon>
        <taxon>Hypocreomycetidae</taxon>
        <taxon>Hypocreales</taxon>
        <taxon>Cordycipitaceae</taxon>
        <taxon>Beauveria</taxon>
        <taxon>Beauveria brongniartii</taxon>
    </lineage>
</organism>
<dbReference type="Gene3D" id="3.40.50.80">
    <property type="entry name" value="Nucleotide-binding domain of ferredoxin-NADP reductase (FNR) module"/>
    <property type="match status" value="1"/>
</dbReference>
<evidence type="ECO:0000313" key="3">
    <source>
        <dbReference type="Proteomes" id="UP000076863"/>
    </source>
</evidence>
<dbReference type="Proteomes" id="UP000076863">
    <property type="component" value="Unassembled WGS sequence"/>
</dbReference>
<name>A0A162M1N0_9HYPO</name>
<gene>
    <name evidence="2" type="ORF">BBO_01975</name>
</gene>
<proteinExistence type="predicted"/>
<accession>A0A162M1N0</accession>
<keyword evidence="3" id="KW-1185">Reference proteome</keyword>
<dbReference type="InterPro" id="IPR039261">
    <property type="entry name" value="FNR_nucleotide-bd"/>
</dbReference>
<dbReference type="AlphaFoldDB" id="A0A162M1N0"/>
<dbReference type="EMBL" id="AZHA01000004">
    <property type="protein sequence ID" value="OAA48930.1"/>
    <property type="molecule type" value="Genomic_DNA"/>
</dbReference>
<dbReference type="SUPFAM" id="SSF63380">
    <property type="entry name" value="Riboflavin synthase domain-like"/>
    <property type="match status" value="1"/>
</dbReference>
<reference evidence="2 3" key="1">
    <citation type="journal article" date="2016" name="Genome Biol. Evol.">
        <title>Divergent and convergent evolution of fungal pathogenicity.</title>
        <authorList>
            <person name="Shang Y."/>
            <person name="Xiao G."/>
            <person name="Zheng P."/>
            <person name="Cen K."/>
            <person name="Zhan S."/>
            <person name="Wang C."/>
        </authorList>
    </citation>
    <scope>NUCLEOTIDE SEQUENCE [LARGE SCALE GENOMIC DNA]</scope>
    <source>
        <strain evidence="2 3">RCEF 3172</strain>
    </source>
</reference>
<sequence>MQVNSSLLALIPRLLQPDRLFQQNTDDLFYGHSPPHSNIMPARLETFHEGEAAMRALLQVPLGRNPTAAGLPAHYALRVAASPLAAVGTLDAQGRPWTALWGGARGFADLIAPGVLGLNSSVDTAHDPVYQALWGGEEAVRGGVVQPNDGAGKMMAALALDLESRDRVKLMGTMVAGSADVKDNKLQMAFLVTESLGNCPKYLNRKRLQLREYGEDIEVVKGGQGRILPEQAIKLLDEADMFFLSSTDGASMDTNHRGGPPGFVRVLKNEADEAVLVYPEYSGNRLYQTLGNLNVNPLVGIVVPDFASSDVLYLSGSASILVGPAAAALLPRTPLAVQVTITAARFVRRGLPFRGTNLERSPYNPPVRHLLTERDAGPNQLTDRPDVTATLVDREVLSPTVARFTFRLDGERDKMKWHAGQHVTLDFGDELDHGYAHMRDDDPQSLNDDFVRTFTVSNPPLELAAAAAAAAAEKIELQITARRSGGPATGLLWRQNLRAPLAIPVLGFGGQESFRLSITTTTAAADTPQQRPVFVAGGVGITPLLAQARAVLDAGVPLTLLWSLRGEDLPLAEDTFTRIEGLAAVTTVFCSGGGDREEEGELLRRRLGVKRVQQRRMAEVDVKGLGGQGTRFYLCAGPALLRLLQGWLHGEDVVWEDFGY</sequence>
<protein>
    <submittedName>
        <fullName evidence="2">Oxidoreductase FAD-binding domain-containing protein</fullName>
    </submittedName>
</protein>
<dbReference type="SUPFAM" id="SSF52343">
    <property type="entry name" value="Ferredoxin reductase-like, C-terminal NADP-linked domain"/>
    <property type="match status" value="1"/>
</dbReference>
<dbReference type="PANTHER" id="PTHR42815">
    <property type="entry name" value="FAD-BINDING, PUTATIVE (AFU_ORTHOLOGUE AFUA_6G07600)-RELATED"/>
    <property type="match status" value="1"/>
</dbReference>
<dbReference type="GO" id="GO:0016491">
    <property type="term" value="F:oxidoreductase activity"/>
    <property type="evidence" value="ECO:0007669"/>
    <property type="project" value="InterPro"/>
</dbReference>
<evidence type="ECO:0000259" key="1">
    <source>
        <dbReference type="PROSITE" id="PS51384"/>
    </source>
</evidence>
<comment type="caution">
    <text evidence="2">The sequence shown here is derived from an EMBL/GenBank/DDBJ whole genome shotgun (WGS) entry which is preliminary data.</text>
</comment>
<feature type="domain" description="FAD-binding FR-type" evidence="1">
    <location>
        <begin position="384"/>
        <end position="517"/>
    </location>
</feature>
<dbReference type="InterPro" id="IPR012349">
    <property type="entry name" value="Split_barrel_FMN-bd"/>
</dbReference>
<dbReference type="PROSITE" id="PS51384">
    <property type="entry name" value="FAD_FR"/>
    <property type="match status" value="1"/>
</dbReference>
<dbReference type="SUPFAM" id="SSF50475">
    <property type="entry name" value="FMN-binding split barrel"/>
    <property type="match status" value="1"/>
</dbReference>
<dbReference type="PANTHER" id="PTHR42815:SF2">
    <property type="entry name" value="FAD-BINDING, PUTATIVE (AFU_ORTHOLOGUE AFUA_6G07600)-RELATED"/>
    <property type="match status" value="1"/>
</dbReference>
<dbReference type="InterPro" id="IPR017938">
    <property type="entry name" value="Riboflavin_synthase-like_b-brl"/>
</dbReference>
<dbReference type="OrthoDB" id="436496at2759"/>
<evidence type="ECO:0000313" key="2">
    <source>
        <dbReference type="EMBL" id="OAA48930.1"/>
    </source>
</evidence>
<dbReference type="Gene3D" id="2.30.110.10">
    <property type="entry name" value="Electron Transport, Fmn-binding Protein, Chain A"/>
    <property type="match status" value="1"/>
</dbReference>
<dbReference type="InterPro" id="IPR017927">
    <property type="entry name" value="FAD-bd_FR_type"/>
</dbReference>